<organism evidence="8 9">
    <name type="scientific">Caenorhabditis japonica</name>
    <dbReference type="NCBI Taxonomy" id="281687"/>
    <lineage>
        <taxon>Eukaryota</taxon>
        <taxon>Metazoa</taxon>
        <taxon>Ecdysozoa</taxon>
        <taxon>Nematoda</taxon>
        <taxon>Chromadorea</taxon>
        <taxon>Rhabditida</taxon>
        <taxon>Rhabditina</taxon>
        <taxon>Rhabditomorpha</taxon>
        <taxon>Rhabditoidea</taxon>
        <taxon>Rhabditidae</taxon>
        <taxon>Peloderinae</taxon>
        <taxon>Caenorhabditis</taxon>
    </lineage>
</organism>
<feature type="region of interest" description="Disordered" evidence="6">
    <location>
        <begin position="180"/>
        <end position="256"/>
    </location>
</feature>
<evidence type="ECO:0000313" key="8">
    <source>
        <dbReference type="EnsemblMetazoa" id="CJA05174b.1"/>
    </source>
</evidence>
<dbReference type="Gene3D" id="4.10.1040.10">
    <property type="entry name" value="DM DNA-binding domain"/>
    <property type="match status" value="2"/>
</dbReference>
<evidence type="ECO:0000256" key="3">
    <source>
        <dbReference type="ARBA" id="ARBA00023125"/>
    </source>
</evidence>
<dbReference type="InterPro" id="IPR026607">
    <property type="entry name" value="DMRT"/>
</dbReference>
<keyword evidence="3 5" id="KW-0238">DNA-binding</keyword>
<comment type="subcellular location">
    <subcellularLocation>
        <location evidence="5">Nucleus</location>
    </subcellularLocation>
</comment>
<dbReference type="InterPro" id="IPR001275">
    <property type="entry name" value="DM_DNA-bd"/>
</dbReference>
<dbReference type="SUPFAM" id="SSF82927">
    <property type="entry name" value="Cysteine-rich DNA binding domain, (DM domain)"/>
    <property type="match status" value="2"/>
</dbReference>
<reference evidence="8" key="2">
    <citation type="submission" date="2022-06" db="UniProtKB">
        <authorList>
            <consortium name="EnsemblMetazoa"/>
        </authorList>
    </citation>
    <scope>IDENTIFICATION</scope>
    <source>
        <strain evidence="8">DF5081</strain>
    </source>
</reference>
<feature type="compositionally biased region" description="Low complexity" evidence="6">
    <location>
        <begin position="221"/>
        <end position="244"/>
    </location>
</feature>
<sequence>MNATVSPAALLLRAHRREKRLFVCLCPQKKEHKKSRKEELMLTEDSTPEMCEALIAEQEKNYYCQRCLNHGELNPRKGHKPDCGYLKCPCAECTMVEQRRQLNNLLSKKKVHITPATATKNGKRVRDPHCARCSAHGVLVPLRGHKRTMCQFVTCTCTLCELVEHRRMLMAAQIKLRRLQQKTRDGKEPVKRSGGRKSKNAVEDMEPATVAVQVAEKRADSASPYSSSSSSSSPSTTMSPSLSISPPPTPPPAPLLAPVPVYPSALQMLQHQQQSAQSLFSCLMMNLNCSPIGAIPIEGPHTLTGGGAPPVFSPNSAFTPLVLNEQLGAALATMYLKGLVKIDTRRVP</sequence>
<keyword evidence="1 5" id="KW-0479">Metal-binding</keyword>
<dbReference type="AlphaFoldDB" id="A0A8R1HP96"/>
<dbReference type="GO" id="GO:0045944">
    <property type="term" value="P:positive regulation of transcription by RNA polymerase II"/>
    <property type="evidence" value="ECO:0007669"/>
    <property type="project" value="EnsemblMetazoa"/>
</dbReference>
<keyword evidence="4 5" id="KW-0539">Nucleus</keyword>
<dbReference type="GO" id="GO:0000978">
    <property type="term" value="F:RNA polymerase II cis-regulatory region sequence-specific DNA binding"/>
    <property type="evidence" value="ECO:0007669"/>
    <property type="project" value="EnsemblMetazoa"/>
</dbReference>
<dbReference type="GO" id="GO:0000122">
    <property type="term" value="P:negative regulation of transcription by RNA polymerase II"/>
    <property type="evidence" value="ECO:0007669"/>
    <property type="project" value="EnsemblMetazoa"/>
</dbReference>
<feature type="domain" description="DM" evidence="7">
    <location>
        <begin position="64"/>
        <end position="110"/>
    </location>
</feature>
<dbReference type="FunFam" id="4.10.1040.10:FF:000001">
    <property type="entry name" value="doublesex- and mab-3-related transcription factor 1"/>
    <property type="match status" value="1"/>
</dbReference>
<dbReference type="GO" id="GO:0110039">
    <property type="term" value="P:positive regulation of nematode male tail tip morphogenesis"/>
    <property type="evidence" value="ECO:0007669"/>
    <property type="project" value="EnsemblMetazoa"/>
</dbReference>
<protein>
    <recommendedName>
        <fullName evidence="7">DM domain-containing protein</fullName>
    </recommendedName>
</protein>
<feature type="compositionally biased region" description="Basic and acidic residues" evidence="6">
    <location>
        <begin position="182"/>
        <end position="191"/>
    </location>
</feature>
<evidence type="ECO:0000256" key="4">
    <source>
        <dbReference type="ARBA" id="ARBA00023242"/>
    </source>
</evidence>
<dbReference type="GO" id="GO:0005634">
    <property type="term" value="C:nucleus"/>
    <property type="evidence" value="ECO:0007669"/>
    <property type="project" value="UniProtKB-SubCell"/>
</dbReference>
<dbReference type="GO" id="GO:0000981">
    <property type="term" value="F:DNA-binding transcription factor activity, RNA polymerase II-specific"/>
    <property type="evidence" value="ECO:0007669"/>
    <property type="project" value="TreeGrafter"/>
</dbReference>
<evidence type="ECO:0000256" key="1">
    <source>
        <dbReference type="ARBA" id="ARBA00022723"/>
    </source>
</evidence>
<dbReference type="EnsemblMetazoa" id="CJA05174b.1">
    <property type="protein sequence ID" value="CJA05174b.1"/>
    <property type="gene ID" value="WBGene00124378"/>
</dbReference>
<reference evidence="9" key="1">
    <citation type="submission" date="2010-08" db="EMBL/GenBank/DDBJ databases">
        <authorList>
            <consortium name="Caenorhabditis japonica Sequencing Consortium"/>
            <person name="Wilson R.K."/>
        </authorList>
    </citation>
    <scope>NUCLEOTIDE SEQUENCE [LARGE SCALE GENOMIC DNA]</scope>
    <source>
        <strain evidence="9">DF5081</strain>
    </source>
</reference>
<evidence type="ECO:0000259" key="7">
    <source>
        <dbReference type="PROSITE" id="PS50809"/>
    </source>
</evidence>
<evidence type="ECO:0000313" key="9">
    <source>
        <dbReference type="Proteomes" id="UP000005237"/>
    </source>
</evidence>
<dbReference type="PROSITE" id="PS50809">
    <property type="entry name" value="DM_2"/>
    <property type="match status" value="2"/>
</dbReference>
<dbReference type="InterPro" id="IPR036407">
    <property type="entry name" value="DM_DNA-bd_sf"/>
</dbReference>
<accession>A0A8R1HP96</accession>
<dbReference type="SMART" id="SM00301">
    <property type="entry name" value="DM"/>
    <property type="match status" value="2"/>
</dbReference>
<feature type="domain" description="DM" evidence="7">
    <location>
        <begin position="130"/>
        <end position="178"/>
    </location>
</feature>
<keyword evidence="2 5" id="KW-0862">Zinc</keyword>
<dbReference type="PANTHER" id="PTHR12322:SF125">
    <property type="entry name" value="PROTEIN MALE ABNORMAL 3"/>
    <property type="match status" value="1"/>
</dbReference>
<evidence type="ECO:0000256" key="5">
    <source>
        <dbReference type="PROSITE-ProRule" id="PRU00070"/>
    </source>
</evidence>
<feature type="compositionally biased region" description="Pro residues" evidence="6">
    <location>
        <begin position="245"/>
        <end position="256"/>
    </location>
</feature>
<keyword evidence="9" id="KW-1185">Reference proteome</keyword>
<proteinExistence type="predicted"/>
<dbReference type="GO" id="GO:0046872">
    <property type="term" value="F:metal ion binding"/>
    <property type="evidence" value="ECO:0007669"/>
    <property type="project" value="UniProtKB-KW"/>
</dbReference>
<feature type="DNA-binding region" description="DM" evidence="5">
    <location>
        <begin position="130"/>
        <end position="178"/>
    </location>
</feature>
<dbReference type="PANTHER" id="PTHR12322">
    <property type="entry name" value="DOUBLESEX AND MAB-3 RELATED TRANSCRIPTION FACTOR DMRT"/>
    <property type="match status" value="1"/>
</dbReference>
<dbReference type="Proteomes" id="UP000005237">
    <property type="component" value="Unassembled WGS sequence"/>
</dbReference>
<feature type="DNA-binding region" description="DM" evidence="5">
    <location>
        <begin position="64"/>
        <end position="110"/>
    </location>
</feature>
<dbReference type="GO" id="GO:0045138">
    <property type="term" value="P:nematode male tail tip morphogenesis"/>
    <property type="evidence" value="ECO:0007669"/>
    <property type="project" value="EnsemblMetazoa"/>
</dbReference>
<dbReference type="Pfam" id="PF00751">
    <property type="entry name" value="DM"/>
    <property type="match status" value="2"/>
</dbReference>
<evidence type="ECO:0000256" key="2">
    <source>
        <dbReference type="ARBA" id="ARBA00022833"/>
    </source>
</evidence>
<evidence type="ECO:0000256" key="6">
    <source>
        <dbReference type="SAM" id="MobiDB-lite"/>
    </source>
</evidence>
<name>A0A8R1HP96_CAEJA</name>
<dbReference type="PROSITE" id="PS40000">
    <property type="entry name" value="DM_1"/>
    <property type="match status" value="2"/>
</dbReference>